<feature type="transmembrane region" description="Helical" evidence="6">
    <location>
        <begin position="84"/>
        <end position="104"/>
    </location>
</feature>
<dbReference type="AlphaFoldDB" id="A0A170YYI2"/>
<protein>
    <submittedName>
        <fullName evidence="7">Holin-like protein</fullName>
    </submittedName>
</protein>
<proteinExistence type="predicted"/>
<dbReference type="EMBL" id="BDCR01000001">
    <property type="protein sequence ID" value="GAT62182.1"/>
    <property type="molecule type" value="Genomic_DNA"/>
</dbReference>
<keyword evidence="5 6" id="KW-0472">Membrane</keyword>
<dbReference type="InterPro" id="IPR005538">
    <property type="entry name" value="LrgA/CidA"/>
</dbReference>
<evidence type="ECO:0000256" key="5">
    <source>
        <dbReference type="ARBA" id="ARBA00023136"/>
    </source>
</evidence>
<keyword evidence="4 6" id="KW-1133">Transmembrane helix</keyword>
<organism evidence="7 8">
    <name type="scientific">Paludibacter jiangxiensis</name>
    <dbReference type="NCBI Taxonomy" id="681398"/>
    <lineage>
        <taxon>Bacteria</taxon>
        <taxon>Pseudomonadati</taxon>
        <taxon>Bacteroidota</taxon>
        <taxon>Bacteroidia</taxon>
        <taxon>Bacteroidales</taxon>
        <taxon>Paludibacteraceae</taxon>
        <taxon>Paludibacter</taxon>
    </lineage>
</organism>
<comment type="caution">
    <text evidence="7">The sequence shown here is derived from an EMBL/GenBank/DDBJ whole genome shotgun (WGS) entry which is preliminary data.</text>
</comment>
<evidence type="ECO:0000313" key="7">
    <source>
        <dbReference type="EMBL" id="GAT62182.1"/>
    </source>
</evidence>
<comment type="subcellular location">
    <subcellularLocation>
        <location evidence="1">Cell membrane</location>
        <topology evidence="1">Multi-pass membrane protein</topology>
    </subcellularLocation>
</comment>
<dbReference type="STRING" id="681398.PJIAN_1774"/>
<evidence type="ECO:0000256" key="6">
    <source>
        <dbReference type="SAM" id="Phobius"/>
    </source>
</evidence>
<name>A0A170YYI2_9BACT</name>
<dbReference type="PANTHER" id="PTHR33931:SF2">
    <property type="entry name" value="HOLIN-LIKE PROTEIN CIDA"/>
    <property type="match status" value="1"/>
</dbReference>
<feature type="transmembrane region" description="Helical" evidence="6">
    <location>
        <begin position="28"/>
        <end position="44"/>
    </location>
</feature>
<evidence type="ECO:0000256" key="1">
    <source>
        <dbReference type="ARBA" id="ARBA00004651"/>
    </source>
</evidence>
<evidence type="ECO:0000256" key="2">
    <source>
        <dbReference type="ARBA" id="ARBA00022475"/>
    </source>
</evidence>
<evidence type="ECO:0000313" key="8">
    <source>
        <dbReference type="Proteomes" id="UP000076586"/>
    </source>
</evidence>
<evidence type="ECO:0000256" key="4">
    <source>
        <dbReference type="ARBA" id="ARBA00022989"/>
    </source>
</evidence>
<dbReference type="PANTHER" id="PTHR33931">
    <property type="entry name" value="HOLIN-LIKE PROTEIN CIDA-RELATED"/>
    <property type="match status" value="1"/>
</dbReference>
<accession>A0A170YYI2</accession>
<reference evidence="8" key="2">
    <citation type="journal article" date="2017" name="Genome Announc.">
        <title>Draft genome sequence of Paludibacter jiangxiensis NM7(T), a propionate-producing fermentative bacterium.</title>
        <authorList>
            <person name="Qiu Y.-L."/>
            <person name="Tourlousse D.M."/>
            <person name="Matsuura N."/>
            <person name="Ohashi A."/>
            <person name="Sekiguchi Y."/>
        </authorList>
    </citation>
    <scope>NUCLEOTIDE SEQUENCE [LARGE SCALE GENOMIC DNA]</scope>
    <source>
        <strain evidence="8">NM7</strain>
    </source>
</reference>
<evidence type="ECO:0000256" key="3">
    <source>
        <dbReference type="ARBA" id="ARBA00022692"/>
    </source>
</evidence>
<sequence length="113" mass="12330">MAGIFILLFYYFLGTLVAYLIGNFIPGSIMGMLLLFLSLVFKIIKPEQVRKSATFFLDNMMLFFIPLGVGLIASYALIGKFLTAITIASAVSTVLVLVVVALIAQKMEGKKDA</sequence>
<dbReference type="OrthoDB" id="3176438at2"/>
<dbReference type="Proteomes" id="UP000076586">
    <property type="component" value="Unassembled WGS sequence"/>
</dbReference>
<keyword evidence="3 6" id="KW-0812">Transmembrane</keyword>
<dbReference type="Pfam" id="PF03788">
    <property type="entry name" value="LrgA"/>
    <property type="match status" value="1"/>
</dbReference>
<gene>
    <name evidence="7" type="ORF">PJIAN_1774</name>
</gene>
<reference evidence="8" key="1">
    <citation type="submission" date="2016-04" db="EMBL/GenBank/DDBJ databases">
        <title>Draft genome sequence of Paludibacter jiangxiensis strain NM7.</title>
        <authorList>
            <person name="Qiu Y."/>
            <person name="Matsuura N."/>
            <person name="Ohashi A."/>
            <person name="Tourlousse M.D."/>
            <person name="Sekiguchi Y."/>
        </authorList>
    </citation>
    <scope>NUCLEOTIDE SEQUENCE [LARGE SCALE GENOMIC DNA]</scope>
    <source>
        <strain evidence="8">NM7</strain>
    </source>
</reference>
<keyword evidence="2" id="KW-1003">Cell membrane</keyword>
<dbReference type="GO" id="GO:0005886">
    <property type="term" value="C:plasma membrane"/>
    <property type="evidence" value="ECO:0007669"/>
    <property type="project" value="UniProtKB-SubCell"/>
</dbReference>
<feature type="transmembrane region" description="Helical" evidence="6">
    <location>
        <begin position="56"/>
        <end position="78"/>
    </location>
</feature>
<dbReference type="RefSeq" id="WP_068702731.1">
    <property type="nucleotide sequence ID" value="NZ_BDCR01000001.1"/>
</dbReference>
<keyword evidence="8" id="KW-1185">Reference proteome</keyword>
<feature type="transmembrane region" description="Helical" evidence="6">
    <location>
        <begin position="5"/>
        <end position="22"/>
    </location>
</feature>